<organism evidence="5 6">
    <name type="scientific">Ohessyouella blattaphilus</name>
    <dbReference type="NCBI Taxonomy" id="2949333"/>
    <lineage>
        <taxon>Bacteria</taxon>
        <taxon>Bacillati</taxon>
        <taxon>Bacillota</taxon>
        <taxon>Clostridia</taxon>
        <taxon>Lachnospirales</taxon>
        <taxon>Lachnospiraceae</taxon>
        <taxon>Ohessyouella</taxon>
    </lineage>
</organism>
<reference evidence="5 6" key="1">
    <citation type="journal article" date="2022" name="Genome Biol. Evol.">
        <title>Host diet, physiology and behaviors set the stage for Lachnospiraceae cladogenesis.</title>
        <authorList>
            <person name="Vera-Ponce De Leon A."/>
            <person name="Schneider M."/>
            <person name="Jahnes B.C."/>
            <person name="Sadowski V."/>
            <person name="Camuy-Velez L.A."/>
            <person name="Duan J."/>
            <person name="Sabree Z.L."/>
        </authorList>
    </citation>
    <scope>NUCLEOTIDE SEQUENCE [LARGE SCALE GENOMIC DNA]</scope>
    <source>
        <strain evidence="5 6">PAL227</strain>
    </source>
</reference>
<evidence type="ECO:0000256" key="1">
    <source>
        <dbReference type="ARBA" id="ARBA00022630"/>
    </source>
</evidence>
<dbReference type="EMBL" id="JAMZFV010000029">
    <property type="protein sequence ID" value="MCP1111340.1"/>
    <property type="molecule type" value="Genomic_DNA"/>
</dbReference>
<dbReference type="PANTHER" id="PTHR23026">
    <property type="entry name" value="NADPH NITROREDUCTASE"/>
    <property type="match status" value="1"/>
</dbReference>
<dbReference type="Pfam" id="PF00881">
    <property type="entry name" value="Nitroreductase"/>
    <property type="match status" value="1"/>
</dbReference>
<comment type="caution">
    <text evidence="5">The sequence shown here is derived from an EMBL/GenBank/DDBJ whole genome shotgun (WGS) entry which is preliminary data.</text>
</comment>
<dbReference type="InterPro" id="IPR000415">
    <property type="entry name" value="Nitroreductase-like"/>
</dbReference>
<keyword evidence="1" id="KW-0285">Flavoprotein</keyword>
<dbReference type="Gene3D" id="3.40.109.10">
    <property type="entry name" value="NADH Oxidase"/>
    <property type="match status" value="1"/>
</dbReference>
<evidence type="ECO:0000313" key="5">
    <source>
        <dbReference type="EMBL" id="MCP1111340.1"/>
    </source>
</evidence>
<accession>A0ABT1EKW2</accession>
<dbReference type="SUPFAM" id="SSF55469">
    <property type="entry name" value="FMN-dependent nitroreductase-like"/>
    <property type="match status" value="1"/>
</dbReference>
<evidence type="ECO:0000259" key="4">
    <source>
        <dbReference type="Pfam" id="PF00881"/>
    </source>
</evidence>
<evidence type="ECO:0000256" key="3">
    <source>
        <dbReference type="ARBA" id="ARBA00023002"/>
    </source>
</evidence>
<name>A0ABT1EKW2_9FIRM</name>
<sequence>MEYFDLIAKRQSIRKYKEEPLPREDVEKILDAARLSPSGKNLQNWRFFVLDTKANIDALCEIIQGKNEEIAGKIAQTDEESGARFRKFCKNFTLFIKDAPVIILTMAKDYLPSGYQELKLSGAAQEELDYLAYKPNPGMQNIGSAMEHMALAATNLGYGSCWLTSANYAGAEIKEFIKEKTGFDKEEYFFTCMLSLGVPADTEHKSPKRKELADIAYFVD</sequence>
<keyword evidence="2" id="KW-0288">FMN</keyword>
<dbReference type="InterPro" id="IPR029479">
    <property type="entry name" value="Nitroreductase"/>
</dbReference>
<gene>
    <name evidence="5" type="ORF">NK118_13880</name>
</gene>
<feature type="domain" description="Nitroreductase" evidence="4">
    <location>
        <begin position="7"/>
        <end position="197"/>
    </location>
</feature>
<dbReference type="InterPro" id="IPR050627">
    <property type="entry name" value="Nitroreductase/BluB"/>
</dbReference>
<protein>
    <submittedName>
        <fullName evidence="5">Nitroreductase family protein</fullName>
    </submittedName>
</protein>
<keyword evidence="3" id="KW-0560">Oxidoreductase</keyword>
<keyword evidence="6" id="KW-1185">Reference proteome</keyword>
<dbReference type="Proteomes" id="UP001523565">
    <property type="component" value="Unassembled WGS sequence"/>
</dbReference>
<dbReference type="RefSeq" id="WP_262070216.1">
    <property type="nucleotide sequence ID" value="NZ_JAMXOC010000029.1"/>
</dbReference>
<proteinExistence type="predicted"/>
<evidence type="ECO:0000256" key="2">
    <source>
        <dbReference type="ARBA" id="ARBA00022643"/>
    </source>
</evidence>
<evidence type="ECO:0000313" key="6">
    <source>
        <dbReference type="Proteomes" id="UP001523565"/>
    </source>
</evidence>
<dbReference type="PANTHER" id="PTHR23026:SF90">
    <property type="entry name" value="IODOTYROSINE DEIODINASE 1"/>
    <property type="match status" value="1"/>
</dbReference>